<comment type="caution">
    <text evidence="12">The sequence shown here is derived from an EMBL/GenBank/DDBJ whole genome shotgun (WGS) entry which is preliminary data.</text>
</comment>
<dbReference type="GO" id="GO:0003677">
    <property type="term" value="F:DNA binding"/>
    <property type="evidence" value="ECO:0007669"/>
    <property type="project" value="UniProtKB-KW"/>
</dbReference>
<dbReference type="GO" id="GO:0005524">
    <property type="term" value="F:ATP binding"/>
    <property type="evidence" value="ECO:0007669"/>
    <property type="project" value="UniProtKB-KW"/>
</dbReference>
<dbReference type="PANTHER" id="PTHR30153">
    <property type="entry name" value="REPLICATIVE DNA HELICASE DNAB"/>
    <property type="match status" value="1"/>
</dbReference>
<dbReference type="PANTHER" id="PTHR30153:SF2">
    <property type="entry name" value="REPLICATIVE DNA HELICASE"/>
    <property type="match status" value="1"/>
</dbReference>
<keyword evidence="6" id="KW-0067">ATP-binding</keyword>
<evidence type="ECO:0000256" key="7">
    <source>
        <dbReference type="ARBA" id="ARBA00023125"/>
    </source>
</evidence>
<dbReference type="OrthoDB" id="9773982at2"/>
<organism evidence="12 13">
    <name type="scientific">Cytobacillus depressus</name>
    <dbReference type="NCBI Taxonomy" id="1602942"/>
    <lineage>
        <taxon>Bacteria</taxon>
        <taxon>Bacillati</taxon>
        <taxon>Bacillota</taxon>
        <taxon>Bacilli</taxon>
        <taxon>Bacillales</taxon>
        <taxon>Bacillaceae</taxon>
        <taxon>Cytobacillus</taxon>
    </lineage>
</organism>
<evidence type="ECO:0000256" key="9">
    <source>
        <dbReference type="ARBA" id="ARBA00044969"/>
    </source>
</evidence>
<dbReference type="CDD" id="cd00984">
    <property type="entry name" value="DnaB_C"/>
    <property type="match status" value="1"/>
</dbReference>
<dbReference type="Pfam" id="PF03796">
    <property type="entry name" value="DnaB_C"/>
    <property type="match status" value="1"/>
</dbReference>
<evidence type="ECO:0000313" key="12">
    <source>
        <dbReference type="EMBL" id="KAB2336175.1"/>
    </source>
</evidence>
<dbReference type="SUPFAM" id="SSF48024">
    <property type="entry name" value="N-terminal domain of DnaB helicase"/>
    <property type="match status" value="1"/>
</dbReference>
<keyword evidence="5 12" id="KW-0347">Helicase</keyword>
<keyword evidence="13" id="KW-1185">Reference proteome</keyword>
<dbReference type="Gene3D" id="1.10.860.10">
    <property type="entry name" value="DNAb Helicase, Chain A"/>
    <property type="match status" value="1"/>
</dbReference>
<dbReference type="EMBL" id="WBOS01000004">
    <property type="protein sequence ID" value="KAB2336175.1"/>
    <property type="molecule type" value="Genomic_DNA"/>
</dbReference>
<dbReference type="SUPFAM" id="SSF52540">
    <property type="entry name" value="P-loop containing nucleoside triphosphate hydrolases"/>
    <property type="match status" value="1"/>
</dbReference>
<dbReference type="InterPro" id="IPR007694">
    <property type="entry name" value="DNA_helicase_DnaB-like_C"/>
</dbReference>
<evidence type="ECO:0000256" key="1">
    <source>
        <dbReference type="ARBA" id="ARBA00008428"/>
    </source>
</evidence>
<dbReference type="PROSITE" id="PS51199">
    <property type="entry name" value="SF4_HELICASE"/>
    <property type="match status" value="1"/>
</dbReference>
<comment type="catalytic activity">
    <reaction evidence="10">
        <text>ATP + H2O = ADP + phosphate + H(+)</text>
        <dbReference type="Rhea" id="RHEA:13065"/>
        <dbReference type="ChEBI" id="CHEBI:15377"/>
        <dbReference type="ChEBI" id="CHEBI:15378"/>
        <dbReference type="ChEBI" id="CHEBI:30616"/>
        <dbReference type="ChEBI" id="CHEBI:43474"/>
        <dbReference type="ChEBI" id="CHEBI:456216"/>
        <dbReference type="EC" id="5.6.2.3"/>
    </reaction>
</comment>
<reference evidence="12 13" key="1">
    <citation type="journal article" date="2016" name="Antonie Van Leeuwenhoek">
        <title>Bacillus depressus sp. nov., isolated from soil of a sunflower field.</title>
        <authorList>
            <person name="Wei X."/>
            <person name="Xin D."/>
            <person name="Xin Y."/>
            <person name="Zhang H."/>
            <person name="Wang T."/>
            <person name="Zhang J."/>
        </authorList>
    </citation>
    <scope>NUCLEOTIDE SEQUENCE [LARGE SCALE GENOMIC DNA]</scope>
    <source>
        <strain evidence="12 13">BZ1</strain>
    </source>
</reference>
<dbReference type="GO" id="GO:0016787">
    <property type="term" value="F:hydrolase activity"/>
    <property type="evidence" value="ECO:0007669"/>
    <property type="project" value="UniProtKB-KW"/>
</dbReference>
<dbReference type="Gene3D" id="3.40.50.300">
    <property type="entry name" value="P-loop containing nucleotide triphosphate hydrolases"/>
    <property type="match status" value="1"/>
</dbReference>
<evidence type="ECO:0000259" key="11">
    <source>
        <dbReference type="PROSITE" id="PS51199"/>
    </source>
</evidence>
<dbReference type="Proteomes" id="UP000481030">
    <property type="component" value="Unassembled WGS sequence"/>
</dbReference>
<name>A0A6L3V6I2_9BACI</name>
<evidence type="ECO:0000256" key="10">
    <source>
        <dbReference type="ARBA" id="ARBA00048954"/>
    </source>
</evidence>
<dbReference type="InterPro" id="IPR007693">
    <property type="entry name" value="DNA_helicase_DnaB-like_N"/>
</dbReference>
<evidence type="ECO:0000256" key="6">
    <source>
        <dbReference type="ARBA" id="ARBA00022840"/>
    </source>
</evidence>
<comment type="similarity">
    <text evidence="1">Belongs to the helicase family. DnaB subfamily.</text>
</comment>
<keyword evidence="7" id="KW-0238">DNA-binding</keyword>
<accession>A0A6L3V6I2</accession>
<dbReference type="InterPro" id="IPR016136">
    <property type="entry name" value="DNA_helicase_N/primase_C"/>
</dbReference>
<keyword evidence="8" id="KW-0413">Isomerase</keyword>
<feature type="domain" description="SF4 helicase" evidence="11">
    <location>
        <begin position="147"/>
        <end position="413"/>
    </location>
</feature>
<keyword evidence="3" id="KW-0547">Nucleotide-binding</keyword>
<dbReference type="GO" id="GO:0005829">
    <property type="term" value="C:cytosol"/>
    <property type="evidence" value="ECO:0007669"/>
    <property type="project" value="TreeGrafter"/>
</dbReference>
<evidence type="ECO:0000256" key="4">
    <source>
        <dbReference type="ARBA" id="ARBA00022801"/>
    </source>
</evidence>
<dbReference type="EC" id="5.6.2.3" evidence="9"/>
<keyword evidence="4" id="KW-0378">Hydrolase</keyword>
<dbReference type="InterPro" id="IPR027417">
    <property type="entry name" value="P-loop_NTPase"/>
</dbReference>
<evidence type="ECO:0000256" key="2">
    <source>
        <dbReference type="ARBA" id="ARBA00022705"/>
    </source>
</evidence>
<keyword evidence="2" id="KW-0235">DNA replication</keyword>
<dbReference type="RefSeq" id="WP_151534978.1">
    <property type="nucleotide sequence ID" value="NZ_WBOS01000004.1"/>
</dbReference>
<dbReference type="GO" id="GO:0006260">
    <property type="term" value="P:DNA replication"/>
    <property type="evidence" value="ECO:0007669"/>
    <property type="project" value="UniProtKB-KW"/>
</dbReference>
<proteinExistence type="inferred from homology"/>
<protein>
    <recommendedName>
        <fullName evidence="9">DNA 5'-3' helicase</fullName>
        <ecNumber evidence="9">5.6.2.3</ecNumber>
    </recommendedName>
</protein>
<dbReference type="Pfam" id="PF00772">
    <property type="entry name" value="DnaB"/>
    <property type="match status" value="1"/>
</dbReference>
<evidence type="ECO:0000256" key="5">
    <source>
        <dbReference type="ARBA" id="ARBA00022806"/>
    </source>
</evidence>
<gene>
    <name evidence="12" type="ORF">F7731_11795</name>
</gene>
<dbReference type="AlphaFoldDB" id="A0A6L3V6I2"/>
<evidence type="ECO:0000256" key="3">
    <source>
        <dbReference type="ARBA" id="ARBA00022741"/>
    </source>
</evidence>
<evidence type="ECO:0000313" key="13">
    <source>
        <dbReference type="Proteomes" id="UP000481030"/>
    </source>
</evidence>
<dbReference type="GO" id="GO:0043139">
    <property type="term" value="F:5'-3' DNA helicase activity"/>
    <property type="evidence" value="ECO:0007669"/>
    <property type="project" value="UniProtKB-EC"/>
</dbReference>
<dbReference type="InterPro" id="IPR036185">
    <property type="entry name" value="DNA_heli_DnaB-like_N_sf"/>
</dbReference>
<sequence length="413" mass="47693">MTVEKALLGCMLKENFYIGDSVIRPEHFEDLRHQALFREMRLLHEKGRIVDIITLTTTADMEPFGGISYLYDLQSYANPKKFDEYEELLLDQWKEREKRNILTRAKEEDWGIQQVIQTLHLIDEARMDDHLSISTALAEIYEAPWQEGEETRGIPTGIKRLDQMTNGFQAGELSVIAARPSMGKTDVMLHFAKEAGWHGFLPIIFSLEMPSQSLVQRLIASTGGINRIKLRNPFRSLSLEQKEEWTDIIGRVSRTDMQIFDGARQTIAEMRAKTRKLIHQFPDQKPIIMIDYLTLIRPKQDYGGNIHLQVTEISRDLKMLAKEMNCPVILLAQLNRAVEQRQNKRPLMSDIRESGSVEQDADVIIFLYRDTYYDQASNQKQLELIISKNRNGPVGTVFANYNQFTGRIDDVND</sequence>
<evidence type="ECO:0000256" key="8">
    <source>
        <dbReference type="ARBA" id="ARBA00023235"/>
    </source>
</evidence>